<dbReference type="AlphaFoldDB" id="A0A6M3KTV0"/>
<protein>
    <submittedName>
        <fullName evidence="2">Uncharacterized protein</fullName>
    </submittedName>
</protein>
<evidence type="ECO:0000313" key="2">
    <source>
        <dbReference type="EMBL" id="QJA85553.1"/>
    </source>
</evidence>
<reference evidence="2" key="1">
    <citation type="submission" date="2020-03" db="EMBL/GenBank/DDBJ databases">
        <title>The deep terrestrial virosphere.</title>
        <authorList>
            <person name="Holmfeldt K."/>
            <person name="Nilsson E."/>
            <person name="Simone D."/>
            <person name="Lopez-Fernandez M."/>
            <person name="Wu X."/>
            <person name="de Brujin I."/>
            <person name="Lundin D."/>
            <person name="Andersson A."/>
            <person name="Bertilsson S."/>
            <person name="Dopson M."/>
        </authorList>
    </citation>
    <scope>NUCLEOTIDE SEQUENCE</scope>
    <source>
        <strain evidence="2">MM415B02203</strain>
    </source>
</reference>
<proteinExistence type="predicted"/>
<feature type="compositionally biased region" description="Polar residues" evidence="1">
    <location>
        <begin position="93"/>
        <end position="110"/>
    </location>
</feature>
<gene>
    <name evidence="2" type="ORF">MM415B02203_0003</name>
</gene>
<sequence>MAKQQWKDPNSGITYEDRPWWAAISETLGGIGQSFRGLSPNWAAMQQQTPFRDIGAGYNYLQENYPWMVQSPLQWFQGGQQAQPQQGGGTQGDRSQLGPTPFKPTNLTGTFGESVMRKQEIIDSISKVISTSGMTQQQYNKIFTTMAANSMAVNEPTSLNDFSEPELAKLYTDLASQVSENQSMDQYKSYWNIRTNWLPQQEQQYQKQLPQFTREIGSVLKGMEKDINKYLGKDINEVMEAALVPVQTGNPEYPTLAPAANIRENNWWGNLNNAIQVAKERAMESESAALAEWMPDLQAQFMKTSFAAEREGRGGVIDTGVGFADWARRQPDFEQRKTAYATRMIASHPTLYPRYLKYLESNMDDLSLGQRSFQKWVEADPLLSSFKEREQITPATRQPRWASVRE</sequence>
<feature type="region of interest" description="Disordered" evidence="1">
    <location>
        <begin position="77"/>
        <end position="110"/>
    </location>
</feature>
<evidence type="ECO:0000256" key="1">
    <source>
        <dbReference type="SAM" id="MobiDB-lite"/>
    </source>
</evidence>
<accession>A0A6M3KTV0</accession>
<name>A0A6M3KTV0_9ZZZZ</name>
<dbReference type="EMBL" id="MT142582">
    <property type="protein sequence ID" value="QJA85553.1"/>
    <property type="molecule type" value="Genomic_DNA"/>
</dbReference>
<organism evidence="2">
    <name type="scientific">viral metagenome</name>
    <dbReference type="NCBI Taxonomy" id="1070528"/>
    <lineage>
        <taxon>unclassified sequences</taxon>
        <taxon>metagenomes</taxon>
        <taxon>organismal metagenomes</taxon>
    </lineage>
</organism>